<dbReference type="Proteomes" id="UP000649617">
    <property type="component" value="Unassembled WGS sequence"/>
</dbReference>
<proteinExistence type="predicted"/>
<dbReference type="Gene3D" id="3.40.50.11350">
    <property type="match status" value="1"/>
</dbReference>
<dbReference type="OrthoDB" id="406318at2759"/>
<feature type="non-terminal residue" evidence="1">
    <location>
        <position position="1"/>
    </location>
</feature>
<evidence type="ECO:0000313" key="2">
    <source>
        <dbReference type="Proteomes" id="UP000649617"/>
    </source>
</evidence>
<accession>A0A812KR65</accession>
<dbReference type="AlphaFoldDB" id="A0A812KR65"/>
<gene>
    <name evidence="1" type="ORF">SPIL2461_LOCUS3356</name>
</gene>
<name>A0A812KR65_SYMPI</name>
<keyword evidence="2" id="KW-1185">Reference proteome</keyword>
<reference evidence="1" key="1">
    <citation type="submission" date="2021-02" db="EMBL/GenBank/DDBJ databases">
        <authorList>
            <person name="Dougan E. K."/>
            <person name="Rhodes N."/>
            <person name="Thang M."/>
            <person name="Chan C."/>
        </authorList>
    </citation>
    <scope>NUCLEOTIDE SEQUENCE</scope>
</reference>
<sequence length="577" mass="62624">MGLVRGPLGGDANARPFPVALEGLDAIVNEKTGLQLVDFANAAQAFAFPAASISPPTVASAPMPLPVPVMSVFSSSLPAAIPCPQGLSVPVSPLLTLEPTPSNVTVANGLCQTAAGAYPLSPAPFTSPVACSTAPLSSGKAQALCGFMSTGQLQRVQPVLHAPTPVIRPTHPVAVADFSLSHPTPDISPRALPMLPADAQTPEDLEQRLPKWEGPSSLGLPLRVRLGARSRPAPHSRRLLRRPRRFRSVVGWHDTLPADFTPLPGEVNAEKRLQAHFGGKPLSPVRTLRTAPEVLVWHCRHPHGLFSMFSLALGHMQTCEQQGTTLLVDWSSEELLYRGPPGEPNVWNAFFCQPAELKMSPEALQDALRSGRYRETSSHRVVYGRYKGVIQDYGGIPLHQAAQGRALCRQNIVLRQRFQQKLQETIDVLPGGRRLAVHIRRSDKACEAAANFELSDENLQDRIIQQCAVWHMDCVLLCTDDASLKQRLTYALEQTGLSVSTYSSTLPADGSKAVHFDKSVDAYKKAEDVVMEAFLMAKGCHGLLSTYSNVSASVVYLSHDKYPYTTFWDKLQAVGDA</sequence>
<comment type="caution">
    <text evidence="1">The sequence shown here is derived from an EMBL/GenBank/DDBJ whole genome shotgun (WGS) entry which is preliminary data.</text>
</comment>
<protein>
    <submittedName>
        <fullName evidence="1">Uncharacterized protein</fullName>
    </submittedName>
</protein>
<dbReference type="EMBL" id="CAJNIZ010004070">
    <property type="protein sequence ID" value="CAE7228664.1"/>
    <property type="molecule type" value="Genomic_DNA"/>
</dbReference>
<evidence type="ECO:0000313" key="1">
    <source>
        <dbReference type="EMBL" id="CAE7228664.1"/>
    </source>
</evidence>
<organism evidence="1 2">
    <name type="scientific">Symbiodinium pilosum</name>
    <name type="common">Dinoflagellate</name>
    <dbReference type="NCBI Taxonomy" id="2952"/>
    <lineage>
        <taxon>Eukaryota</taxon>
        <taxon>Sar</taxon>
        <taxon>Alveolata</taxon>
        <taxon>Dinophyceae</taxon>
        <taxon>Suessiales</taxon>
        <taxon>Symbiodiniaceae</taxon>
        <taxon>Symbiodinium</taxon>
    </lineage>
</organism>